<sequence>MMKFFIALIVLSSYNSFSQEKGHLTYKEVFQDTTRIILTEENNTYQPDYVVTIKHDRNFNEALNTIKNEPKKFLIVVYDAPNIETYNNYLHYVGNYVLDTQRHMYYGYEKEFDRFEFCFIKNTDKAYTNTFKKQMNASIAYYNASGDCLYYLERPVAAEMEFYEWDTLYKDLINANKLVTCDKLFTAENTSIKDMKNAFLIASDINHWETGDFIMADEETEETLNYYNYLDEAEQGYQLKASKELVIQRWKNTIEILAKESTLDNRIISAIINELSRQGFSKALFNESNKLLREDDFVALAYLFNNYDEIVTKTRADYDYLYMNEHSLIYSIMIPLRETMDKDNQPSNESVQKAINYFHKLMANYEENTIIESYFIYSLSFTDEITEFLKNYDHYFAKYANGSTNLITNLDKYYNLEKESNDALQWENYKSEFVALANISATFILNHSKEKDKIQKAIYWLETCLPIDEKKYESFATLSKLYYFFGEKEKALAMAVNAIDYAKKEAVDEELLSELVKNKKKIKENTY</sequence>
<evidence type="ECO:0000313" key="1">
    <source>
        <dbReference type="EMBL" id="NHM04098.1"/>
    </source>
</evidence>
<dbReference type="EMBL" id="JAAJBV010000003">
    <property type="protein sequence ID" value="NHM04098.1"/>
    <property type="molecule type" value="Genomic_DNA"/>
</dbReference>
<accession>A0ABX0IA96</accession>
<comment type="caution">
    <text evidence="1">The sequence shown here is derived from an EMBL/GenBank/DDBJ whole genome shotgun (WGS) entry which is preliminary data.</text>
</comment>
<evidence type="ECO:0000313" key="2">
    <source>
        <dbReference type="Proteomes" id="UP000761423"/>
    </source>
</evidence>
<keyword evidence="2" id="KW-1185">Reference proteome</keyword>
<dbReference type="RefSeq" id="WP_166236098.1">
    <property type="nucleotide sequence ID" value="NZ_JAAJBV010000003.1"/>
</dbReference>
<organism evidence="1 2">
    <name type="scientific">Flavobacterium celericrescens</name>
    <dbReference type="NCBI Taxonomy" id="2709780"/>
    <lineage>
        <taxon>Bacteria</taxon>
        <taxon>Pseudomonadati</taxon>
        <taxon>Bacteroidota</taxon>
        <taxon>Flavobacteriia</taxon>
        <taxon>Flavobacteriales</taxon>
        <taxon>Flavobacteriaceae</taxon>
        <taxon>Flavobacterium</taxon>
    </lineage>
</organism>
<name>A0ABX0IA96_9FLAO</name>
<dbReference type="Proteomes" id="UP000761423">
    <property type="component" value="Unassembled WGS sequence"/>
</dbReference>
<protein>
    <submittedName>
        <fullName evidence="1">Uncharacterized protein</fullName>
    </submittedName>
</protein>
<gene>
    <name evidence="1" type="ORF">G4L40_05195</name>
</gene>
<proteinExistence type="predicted"/>
<reference evidence="1 2" key="1">
    <citation type="submission" date="2020-02" db="EMBL/GenBank/DDBJ databases">
        <authorList>
            <person name="Chen W.-M."/>
        </authorList>
    </citation>
    <scope>NUCLEOTIDE SEQUENCE [LARGE SCALE GENOMIC DNA]</scope>
    <source>
        <strain evidence="1 2">TWA-26</strain>
    </source>
</reference>